<sequence>MKVYTYSATGKRSNNEDFFGYDPAGIFIVCDGVGGASKGEVASRFVVDALISEAETILRGRLNEDLIQKNIAAIHQDLNKRLQSYPEETGMGTTLSMLMIKNQAAYIAQIGDSRVYYVNPSSREYWRTTDHSLVQELVNSGIITESKARTHPKKNVVTRAIQANDKGETVKADIIKLNKLNAGDLFFLCTDGVIESFDDAELMAVLCKPGLSAQGKLEIVRMTCENGSSDNNTAILAEVEPNDAFNNGADHQMAMRKVISHTSSAETPEVVHDVSGNPYEIITPGSRLSAISDNQSGINIPEGKKSRKKRFNSLKWLILIVIIISALVVLFMIISGRTAEKQAQSLSAHNTAHVRFHGIRGLDRPD</sequence>
<dbReference type="SUPFAM" id="SSF81606">
    <property type="entry name" value="PP2C-like"/>
    <property type="match status" value="1"/>
</dbReference>
<protein>
    <recommendedName>
        <fullName evidence="2">PPM-type phosphatase domain-containing protein</fullName>
    </recommendedName>
</protein>
<dbReference type="Gene3D" id="3.60.40.10">
    <property type="entry name" value="PPM-type phosphatase domain"/>
    <property type="match status" value="1"/>
</dbReference>
<name>A0A644V806_9ZZZZ</name>
<reference evidence="3" key="1">
    <citation type="submission" date="2019-08" db="EMBL/GenBank/DDBJ databases">
        <authorList>
            <person name="Kucharzyk K."/>
            <person name="Murdoch R.W."/>
            <person name="Higgins S."/>
            <person name="Loffler F."/>
        </authorList>
    </citation>
    <scope>NUCLEOTIDE SEQUENCE</scope>
</reference>
<evidence type="ECO:0000313" key="3">
    <source>
        <dbReference type="EMBL" id="MPL86933.1"/>
    </source>
</evidence>
<dbReference type="AlphaFoldDB" id="A0A644V806"/>
<feature type="domain" description="PPM-type phosphatase" evidence="2">
    <location>
        <begin position="2"/>
        <end position="239"/>
    </location>
</feature>
<evidence type="ECO:0000259" key="2">
    <source>
        <dbReference type="PROSITE" id="PS51746"/>
    </source>
</evidence>
<dbReference type="Pfam" id="PF13672">
    <property type="entry name" value="PP2C_2"/>
    <property type="match status" value="1"/>
</dbReference>
<dbReference type="PROSITE" id="PS51746">
    <property type="entry name" value="PPM_2"/>
    <property type="match status" value="1"/>
</dbReference>
<dbReference type="InterPro" id="IPR001932">
    <property type="entry name" value="PPM-type_phosphatase-like_dom"/>
</dbReference>
<evidence type="ECO:0000256" key="1">
    <source>
        <dbReference type="SAM" id="Phobius"/>
    </source>
</evidence>
<dbReference type="InterPro" id="IPR036457">
    <property type="entry name" value="PPM-type-like_dom_sf"/>
</dbReference>
<keyword evidence="1" id="KW-0812">Transmembrane</keyword>
<comment type="caution">
    <text evidence="3">The sequence shown here is derived from an EMBL/GenBank/DDBJ whole genome shotgun (WGS) entry which is preliminary data.</text>
</comment>
<gene>
    <name evidence="3" type="ORF">SDC9_32920</name>
</gene>
<dbReference type="SMART" id="SM00332">
    <property type="entry name" value="PP2Cc"/>
    <property type="match status" value="1"/>
</dbReference>
<organism evidence="3">
    <name type="scientific">bioreactor metagenome</name>
    <dbReference type="NCBI Taxonomy" id="1076179"/>
    <lineage>
        <taxon>unclassified sequences</taxon>
        <taxon>metagenomes</taxon>
        <taxon>ecological metagenomes</taxon>
    </lineage>
</organism>
<dbReference type="CDD" id="cd00143">
    <property type="entry name" value="PP2Cc"/>
    <property type="match status" value="1"/>
</dbReference>
<dbReference type="SMART" id="SM00331">
    <property type="entry name" value="PP2C_SIG"/>
    <property type="match status" value="1"/>
</dbReference>
<proteinExistence type="predicted"/>
<keyword evidence="1" id="KW-1133">Transmembrane helix</keyword>
<dbReference type="EMBL" id="VSSQ01000230">
    <property type="protein sequence ID" value="MPL86933.1"/>
    <property type="molecule type" value="Genomic_DNA"/>
</dbReference>
<keyword evidence="1" id="KW-0472">Membrane</keyword>
<feature type="transmembrane region" description="Helical" evidence="1">
    <location>
        <begin position="314"/>
        <end position="334"/>
    </location>
</feature>
<accession>A0A644V806</accession>